<dbReference type="EMBL" id="CH476635">
    <property type="protein sequence ID" value="EDN94502.1"/>
    <property type="molecule type" value="Genomic_DNA"/>
</dbReference>
<keyword evidence="2" id="KW-1185">Reference proteome</keyword>
<gene>
    <name evidence="1" type="ORF">SS1G_10376</name>
</gene>
<evidence type="ECO:0000313" key="1">
    <source>
        <dbReference type="EMBL" id="EDN94502.1"/>
    </source>
</evidence>
<dbReference type="Proteomes" id="UP000001312">
    <property type="component" value="Unassembled WGS sequence"/>
</dbReference>
<organism evidence="1 2">
    <name type="scientific">Sclerotinia sclerotiorum (strain ATCC 18683 / 1980 / Ss-1)</name>
    <name type="common">White mold</name>
    <name type="synonym">Whetzelinia sclerotiorum</name>
    <dbReference type="NCBI Taxonomy" id="665079"/>
    <lineage>
        <taxon>Eukaryota</taxon>
        <taxon>Fungi</taxon>
        <taxon>Dikarya</taxon>
        <taxon>Ascomycota</taxon>
        <taxon>Pezizomycotina</taxon>
        <taxon>Leotiomycetes</taxon>
        <taxon>Helotiales</taxon>
        <taxon>Sclerotiniaceae</taxon>
        <taxon>Sclerotinia</taxon>
    </lineage>
</organism>
<evidence type="ECO:0000313" key="2">
    <source>
        <dbReference type="Proteomes" id="UP000001312"/>
    </source>
</evidence>
<dbReference type="RefSeq" id="XP_001588828.1">
    <property type="nucleotide sequence ID" value="XM_001588778.1"/>
</dbReference>
<dbReference type="InParanoid" id="A7EYG0"/>
<dbReference type="KEGG" id="ssl:SS1G_10376"/>
<dbReference type="GeneID" id="5485091"/>
<protein>
    <submittedName>
        <fullName evidence="1">Uncharacterized protein</fullName>
    </submittedName>
</protein>
<name>A7EYG0_SCLS1</name>
<sequence>MSIHSEVIQIQTQFISYHKTRYPASLTCSFDLMVVFSISGPKKESLFLSPAMKCASYYHSMSCHASRTAVTAGGTRAHVKSGHRLDK</sequence>
<reference evidence="2" key="1">
    <citation type="journal article" date="2011" name="PLoS Genet.">
        <title>Genomic analysis of the necrotrophic fungal pathogens Sclerotinia sclerotiorum and Botrytis cinerea.</title>
        <authorList>
            <person name="Amselem J."/>
            <person name="Cuomo C.A."/>
            <person name="van Kan J.A."/>
            <person name="Viaud M."/>
            <person name="Benito E.P."/>
            <person name="Couloux A."/>
            <person name="Coutinho P.M."/>
            <person name="de Vries R.P."/>
            <person name="Dyer P.S."/>
            <person name="Fillinger S."/>
            <person name="Fournier E."/>
            <person name="Gout L."/>
            <person name="Hahn M."/>
            <person name="Kohn L."/>
            <person name="Lapalu N."/>
            <person name="Plummer K.M."/>
            <person name="Pradier J.M."/>
            <person name="Quevillon E."/>
            <person name="Sharon A."/>
            <person name="Simon A."/>
            <person name="ten Have A."/>
            <person name="Tudzynski B."/>
            <person name="Tudzynski P."/>
            <person name="Wincker P."/>
            <person name="Andrew M."/>
            <person name="Anthouard V."/>
            <person name="Beever R.E."/>
            <person name="Beffa R."/>
            <person name="Benoit I."/>
            <person name="Bouzid O."/>
            <person name="Brault B."/>
            <person name="Chen Z."/>
            <person name="Choquer M."/>
            <person name="Collemare J."/>
            <person name="Cotton P."/>
            <person name="Danchin E.G."/>
            <person name="Da Silva C."/>
            <person name="Gautier A."/>
            <person name="Giraud C."/>
            <person name="Giraud T."/>
            <person name="Gonzalez C."/>
            <person name="Grossetete S."/>
            <person name="Guldener U."/>
            <person name="Henrissat B."/>
            <person name="Howlett B.J."/>
            <person name="Kodira C."/>
            <person name="Kretschmer M."/>
            <person name="Lappartient A."/>
            <person name="Leroch M."/>
            <person name="Levis C."/>
            <person name="Mauceli E."/>
            <person name="Neuveglise C."/>
            <person name="Oeser B."/>
            <person name="Pearson M."/>
            <person name="Poulain J."/>
            <person name="Poussereau N."/>
            <person name="Quesneville H."/>
            <person name="Rascle C."/>
            <person name="Schumacher J."/>
            <person name="Segurens B."/>
            <person name="Sexton A."/>
            <person name="Silva E."/>
            <person name="Sirven C."/>
            <person name="Soanes D.M."/>
            <person name="Talbot N.J."/>
            <person name="Templeton M."/>
            <person name="Yandava C."/>
            <person name="Yarden O."/>
            <person name="Zeng Q."/>
            <person name="Rollins J.A."/>
            <person name="Lebrun M.H."/>
            <person name="Dickman M."/>
        </authorList>
    </citation>
    <scope>NUCLEOTIDE SEQUENCE [LARGE SCALE GENOMIC DNA]</scope>
    <source>
        <strain evidence="2">ATCC 18683 / 1980 / Ss-1</strain>
    </source>
</reference>
<dbReference type="AlphaFoldDB" id="A7EYG0"/>
<dbReference type="HOGENOM" id="CLU_2484684_0_0_1"/>
<accession>A7EYG0</accession>
<proteinExistence type="predicted"/>